<evidence type="ECO:0000313" key="1">
    <source>
        <dbReference type="EMBL" id="KAK8924133.1"/>
    </source>
</evidence>
<sequence>MPAAVVQREKEAQLSKKRFREQAKLKLDFEQWSPTSRNIILTAWKAMKDNMHDRGKWYYEQEWSKYQERQDVIFQFRRDLKAGKIPANSVEPSKYFPKPFHYFERQKIKVEELKKKDQKGKKLADDSEANVQAKIQPGKGILPGLLHQTYSVKVLTQSSLPKDLSSSSIENTSSLPLRRRRKEDEKLAHVDIMRCSAKRFLTGRLEKLTGRVGLASVLGERELAREPCRAGCE</sequence>
<accession>A0AAP0B220</accession>
<proteinExistence type="predicted"/>
<keyword evidence="2" id="KW-1185">Reference proteome</keyword>
<evidence type="ECO:0000313" key="2">
    <source>
        <dbReference type="Proteomes" id="UP001418222"/>
    </source>
</evidence>
<organism evidence="1 2">
    <name type="scientific">Platanthera zijinensis</name>
    <dbReference type="NCBI Taxonomy" id="2320716"/>
    <lineage>
        <taxon>Eukaryota</taxon>
        <taxon>Viridiplantae</taxon>
        <taxon>Streptophyta</taxon>
        <taxon>Embryophyta</taxon>
        <taxon>Tracheophyta</taxon>
        <taxon>Spermatophyta</taxon>
        <taxon>Magnoliopsida</taxon>
        <taxon>Liliopsida</taxon>
        <taxon>Asparagales</taxon>
        <taxon>Orchidaceae</taxon>
        <taxon>Orchidoideae</taxon>
        <taxon>Orchideae</taxon>
        <taxon>Orchidinae</taxon>
        <taxon>Platanthera</taxon>
    </lineage>
</organism>
<dbReference type="Proteomes" id="UP001418222">
    <property type="component" value="Unassembled WGS sequence"/>
</dbReference>
<dbReference type="EMBL" id="JBBWWQ010000017">
    <property type="protein sequence ID" value="KAK8924133.1"/>
    <property type="molecule type" value="Genomic_DNA"/>
</dbReference>
<protein>
    <submittedName>
        <fullName evidence="1">Uncharacterized protein</fullName>
    </submittedName>
</protein>
<gene>
    <name evidence="1" type="ORF">KSP39_PZI019307</name>
</gene>
<reference evidence="1 2" key="1">
    <citation type="journal article" date="2022" name="Nat. Plants">
        <title>Genomes of leafy and leafless Platanthera orchids illuminate the evolution of mycoheterotrophy.</title>
        <authorList>
            <person name="Li M.H."/>
            <person name="Liu K.W."/>
            <person name="Li Z."/>
            <person name="Lu H.C."/>
            <person name="Ye Q.L."/>
            <person name="Zhang D."/>
            <person name="Wang J.Y."/>
            <person name="Li Y.F."/>
            <person name="Zhong Z.M."/>
            <person name="Liu X."/>
            <person name="Yu X."/>
            <person name="Liu D.K."/>
            <person name="Tu X.D."/>
            <person name="Liu B."/>
            <person name="Hao Y."/>
            <person name="Liao X.Y."/>
            <person name="Jiang Y.T."/>
            <person name="Sun W.H."/>
            <person name="Chen J."/>
            <person name="Chen Y.Q."/>
            <person name="Ai Y."/>
            <person name="Zhai J.W."/>
            <person name="Wu S.S."/>
            <person name="Zhou Z."/>
            <person name="Hsiao Y.Y."/>
            <person name="Wu W.L."/>
            <person name="Chen Y.Y."/>
            <person name="Lin Y.F."/>
            <person name="Hsu J.L."/>
            <person name="Li C.Y."/>
            <person name="Wang Z.W."/>
            <person name="Zhao X."/>
            <person name="Zhong W.Y."/>
            <person name="Ma X.K."/>
            <person name="Ma L."/>
            <person name="Huang J."/>
            <person name="Chen G.Z."/>
            <person name="Huang M.Z."/>
            <person name="Huang L."/>
            <person name="Peng D.H."/>
            <person name="Luo Y.B."/>
            <person name="Zou S.Q."/>
            <person name="Chen S.P."/>
            <person name="Lan S."/>
            <person name="Tsai W.C."/>
            <person name="Van de Peer Y."/>
            <person name="Liu Z.J."/>
        </authorList>
    </citation>
    <scope>NUCLEOTIDE SEQUENCE [LARGE SCALE GENOMIC DNA]</scope>
    <source>
        <strain evidence="1">Lor287</strain>
    </source>
</reference>
<dbReference type="AlphaFoldDB" id="A0AAP0B220"/>
<name>A0AAP0B220_9ASPA</name>
<comment type="caution">
    <text evidence="1">The sequence shown here is derived from an EMBL/GenBank/DDBJ whole genome shotgun (WGS) entry which is preliminary data.</text>
</comment>